<name>A0A1S3I181_LINAN</name>
<evidence type="ECO:0000259" key="1">
    <source>
        <dbReference type="Pfam" id="PF04230"/>
    </source>
</evidence>
<accession>A0A1S3I181</accession>
<evidence type="ECO:0000313" key="3">
    <source>
        <dbReference type="RefSeq" id="XP_013392020.1"/>
    </source>
</evidence>
<dbReference type="GeneID" id="106160055"/>
<dbReference type="OrthoDB" id="409543at2759"/>
<dbReference type="RefSeq" id="XP_013392020.1">
    <property type="nucleotide sequence ID" value="XM_013536566.2"/>
</dbReference>
<dbReference type="Pfam" id="PF04230">
    <property type="entry name" value="PS_pyruv_trans"/>
    <property type="match status" value="1"/>
</dbReference>
<protein>
    <submittedName>
        <fullName evidence="3">Uncharacterized protein LOC106160055</fullName>
    </submittedName>
</protein>
<dbReference type="InterPro" id="IPR007345">
    <property type="entry name" value="Polysacch_pyruvyl_Trfase"/>
</dbReference>
<organism evidence="2 3">
    <name type="scientific">Lingula anatina</name>
    <name type="common">Brachiopod</name>
    <name type="synonym">Lingula unguis</name>
    <dbReference type="NCBI Taxonomy" id="7574"/>
    <lineage>
        <taxon>Eukaryota</taxon>
        <taxon>Metazoa</taxon>
        <taxon>Spiralia</taxon>
        <taxon>Lophotrochozoa</taxon>
        <taxon>Brachiopoda</taxon>
        <taxon>Linguliformea</taxon>
        <taxon>Lingulata</taxon>
        <taxon>Lingulida</taxon>
        <taxon>Linguloidea</taxon>
        <taxon>Lingulidae</taxon>
        <taxon>Lingula</taxon>
    </lineage>
</organism>
<feature type="domain" description="Polysaccharide pyruvyl transferase" evidence="1">
    <location>
        <begin position="363"/>
        <end position="635"/>
    </location>
</feature>
<keyword evidence="2" id="KW-1185">Reference proteome</keyword>
<gene>
    <name evidence="3" type="primary">LOC106160055</name>
</gene>
<dbReference type="KEGG" id="lak:106160055"/>
<sequence>MYAEMVAKMCRRRKGTVALLLLLGAAALVHMLIFLFIDGLSRGQATDLAEEIVAIVPPVGKAGSGVSPVKENLHEIHTVGVKPPPVKSSSGEIIHLDNQGFLRLLPAAMPTIYGPKPSVSTFHKGGSLTTAHQFGQYSNTTSDVVMLWSHYTAIPQALMNKIDTFVKLNREKSLVFVCGSRECMNQIDGKLWKHGKSLRLLLPTLAKDTPLDDFVSRSAILKLLMGHRFQVLVHEISVLLALWTFGGLYIDTASIMTSKLPDQYFKGEWVGNESMFSISRFERRSPFIKNAMAVIQSAYSSQSRSQIQKWDTDSILLSSKVLSQLDNRQVEVGPREDALNFSRRDHYGVLTFDHRATVAKDINAGDEIQTLAALQFLPFVDRFVDRDTWDVTCIETHAPSDNDAKCVSVTEYTRFITHSNPKNSSFYLTKSEVGDGNFEAKAKLRKGSTVSSQANNPNETITIFLNAWYNSADMIWPPKGNLNPLMLSMYFGPNFWNKLLTVSGENYLKNHGPVGARDENTFRVLRDKKFLVYMSACLTLLMHNPNLEITREDVLVVDVDQRALELIVPYHIRKSAITVTHNLPSSMKFDRIARYEAAHHLMELYSRAKLVLTSRIHCALPCIAMGIPVVFVETDVLPGGGGNRSEGLTKLFHTVTVDRMMTSFKGLENFNWDKPENIKREIFARFRATLWHEIRKFPAFREIAITFGIVPLKSLRRFEDKKSSVLTFFQVYTSSELTQRNRRSLESIFYHHPNARSAHFKQYSVT</sequence>
<evidence type="ECO:0000313" key="2">
    <source>
        <dbReference type="Proteomes" id="UP000085678"/>
    </source>
</evidence>
<reference evidence="3" key="1">
    <citation type="submission" date="2025-08" db="UniProtKB">
        <authorList>
            <consortium name="RefSeq"/>
        </authorList>
    </citation>
    <scope>IDENTIFICATION</scope>
    <source>
        <tissue evidence="3">Gonads</tissue>
    </source>
</reference>
<dbReference type="InParanoid" id="A0A1S3I181"/>
<proteinExistence type="predicted"/>
<dbReference type="Proteomes" id="UP000085678">
    <property type="component" value="Unplaced"/>
</dbReference>
<dbReference type="AlphaFoldDB" id="A0A1S3I181"/>